<name>A0A366HLW5_9BACT</name>
<reference evidence="2 3" key="1">
    <citation type="submission" date="2018-06" db="EMBL/GenBank/DDBJ databases">
        <title>Genomic Encyclopedia of Type Strains, Phase IV (KMG-IV): sequencing the most valuable type-strain genomes for metagenomic binning, comparative biology and taxonomic classification.</title>
        <authorList>
            <person name="Goeker M."/>
        </authorList>
    </citation>
    <scope>NUCLEOTIDE SEQUENCE [LARGE SCALE GENOMIC DNA]</scope>
    <source>
        <strain evidence="2 3">DSM 25532</strain>
    </source>
</reference>
<dbReference type="EMBL" id="QNRR01000005">
    <property type="protein sequence ID" value="RBP43929.1"/>
    <property type="molecule type" value="Genomic_DNA"/>
</dbReference>
<evidence type="ECO:0008006" key="4">
    <source>
        <dbReference type="Google" id="ProtNLM"/>
    </source>
</evidence>
<evidence type="ECO:0000313" key="2">
    <source>
        <dbReference type="EMBL" id="RBP43929.1"/>
    </source>
</evidence>
<dbReference type="RefSeq" id="WP_113959388.1">
    <property type="nucleotide sequence ID" value="NZ_QNRR01000005.1"/>
</dbReference>
<sequence>MTSPPEGFQIIEYKPRELLVLEYRSTGMGCMLVFLSVLILGLGGGFLIAFVAAPDQLTQMFTSTWWAALAGVGGALSLIHFSFFVISHLFGSTRMTATRDALVITKSLCSITRSKQVSRLSMESLEQVKDGGEGEDSFPSWGLVLKTRSNHVLLERQPIAQSDWLGLILADWFGIPYRAATIRK</sequence>
<keyword evidence="1" id="KW-1133">Transmembrane helix</keyword>
<keyword evidence="1" id="KW-0472">Membrane</keyword>
<gene>
    <name evidence="2" type="ORF">DES53_105328</name>
</gene>
<comment type="caution">
    <text evidence="2">The sequence shown here is derived from an EMBL/GenBank/DDBJ whole genome shotgun (WGS) entry which is preliminary data.</text>
</comment>
<protein>
    <recommendedName>
        <fullName evidence="4">PH (Pleckstrin Homology) domain-containing protein</fullName>
    </recommendedName>
</protein>
<evidence type="ECO:0000313" key="3">
    <source>
        <dbReference type="Proteomes" id="UP000253426"/>
    </source>
</evidence>
<evidence type="ECO:0000256" key="1">
    <source>
        <dbReference type="SAM" id="Phobius"/>
    </source>
</evidence>
<dbReference type="Proteomes" id="UP000253426">
    <property type="component" value="Unassembled WGS sequence"/>
</dbReference>
<keyword evidence="3" id="KW-1185">Reference proteome</keyword>
<dbReference type="AlphaFoldDB" id="A0A366HLW5"/>
<proteinExistence type="predicted"/>
<keyword evidence="1" id="KW-0812">Transmembrane</keyword>
<accession>A0A366HLW5</accession>
<feature type="transmembrane region" description="Helical" evidence="1">
    <location>
        <begin position="32"/>
        <end position="53"/>
    </location>
</feature>
<feature type="transmembrane region" description="Helical" evidence="1">
    <location>
        <begin position="65"/>
        <end position="90"/>
    </location>
</feature>
<dbReference type="OrthoDB" id="3078568at2"/>
<organism evidence="2 3">
    <name type="scientific">Roseimicrobium gellanilyticum</name>
    <dbReference type="NCBI Taxonomy" id="748857"/>
    <lineage>
        <taxon>Bacteria</taxon>
        <taxon>Pseudomonadati</taxon>
        <taxon>Verrucomicrobiota</taxon>
        <taxon>Verrucomicrobiia</taxon>
        <taxon>Verrucomicrobiales</taxon>
        <taxon>Verrucomicrobiaceae</taxon>
        <taxon>Roseimicrobium</taxon>
    </lineage>
</organism>